<feature type="compositionally biased region" description="Polar residues" evidence="1">
    <location>
        <begin position="10"/>
        <end position="25"/>
    </location>
</feature>
<dbReference type="AlphaFoldDB" id="A0A9P4MT43"/>
<gene>
    <name evidence="2" type="ORF">GQ43DRAFT_440351</name>
</gene>
<reference evidence="2" key="1">
    <citation type="journal article" date="2020" name="Stud. Mycol.">
        <title>101 Dothideomycetes genomes: a test case for predicting lifestyles and emergence of pathogens.</title>
        <authorList>
            <person name="Haridas S."/>
            <person name="Albert R."/>
            <person name="Binder M."/>
            <person name="Bloem J."/>
            <person name="Labutti K."/>
            <person name="Salamov A."/>
            <person name="Andreopoulos B."/>
            <person name="Baker S."/>
            <person name="Barry K."/>
            <person name="Bills G."/>
            <person name="Bluhm B."/>
            <person name="Cannon C."/>
            <person name="Castanera R."/>
            <person name="Culley D."/>
            <person name="Daum C."/>
            <person name="Ezra D."/>
            <person name="Gonzalez J."/>
            <person name="Henrissat B."/>
            <person name="Kuo A."/>
            <person name="Liang C."/>
            <person name="Lipzen A."/>
            <person name="Lutzoni F."/>
            <person name="Magnuson J."/>
            <person name="Mondo S."/>
            <person name="Nolan M."/>
            <person name="Ohm R."/>
            <person name="Pangilinan J."/>
            <person name="Park H.-J."/>
            <person name="Ramirez L."/>
            <person name="Alfaro M."/>
            <person name="Sun H."/>
            <person name="Tritt A."/>
            <person name="Yoshinaga Y."/>
            <person name="Zwiers L.-H."/>
            <person name="Turgeon B."/>
            <person name="Goodwin S."/>
            <person name="Spatafora J."/>
            <person name="Crous P."/>
            <person name="Grigoriev I."/>
        </authorList>
    </citation>
    <scope>NUCLEOTIDE SEQUENCE</scope>
    <source>
        <strain evidence="2">ATCC 74209</strain>
    </source>
</reference>
<evidence type="ECO:0000256" key="1">
    <source>
        <dbReference type="SAM" id="MobiDB-lite"/>
    </source>
</evidence>
<protein>
    <submittedName>
        <fullName evidence="2">Uncharacterized protein</fullName>
    </submittedName>
</protein>
<sequence length="206" mass="22788">MVRLQRKSEIQNTQNASETRANASEENGRKPAHAGIKGGRPKMLSEKEAEIKKNSEEIIKSGKERIQLASHLPALALVLTNIVGRAGQLETLTRTALIGNVKADHIHDQNKILLDIQKKVDALEARLDGRATRVSGPVSASLPTWSSIVKGDYLPAKVEVRMEEMEGAEKETSEERLRKFRKAIPDVKAIIPHPRATNKVSIVIRD</sequence>
<feature type="non-terminal residue" evidence="2">
    <location>
        <position position="206"/>
    </location>
</feature>
<accession>A0A9P4MT43</accession>
<evidence type="ECO:0000313" key="2">
    <source>
        <dbReference type="EMBL" id="KAF2201682.1"/>
    </source>
</evidence>
<keyword evidence="3" id="KW-1185">Reference proteome</keyword>
<name>A0A9P4MT43_9PLEO</name>
<dbReference type="EMBL" id="ML993965">
    <property type="protein sequence ID" value="KAF2201682.1"/>
    <property type="molecule type" value="Genomic_DNA"/>
</dbReference>
<comment type="caution">
    <text evidence="2">The sequence shown here is derived from an EMBL/GenBank/DDBJ whole genome shotgun (WGS) entry which is preliminary data.</text>
</comment>
<evidence type="ECO:0000313" key="3">
    <source>
        <dbReference type="Proteomes" id="UP000799536"/>
    </source>
</evidence>
<feature type="region of interest" description="Disordered" evidence="1">
    <location>
        <begin position="1"/>
        <end position="48"/>
    </location>
</feature>
<dbReference type="OrthoDB" id="3856898at2759"/>
<organism evidence="2 3">
    <name type="scientific">Delitschia confertaspora ATCC 74209</name>
    <dbReference type="NCBI Taxonomy" id="1513339"/>
    <lineage>
        <taxon>Eukaryota</taxon>
        <taxon>Fungi</taxon>
        <taxon>Dikarya</taxon>
        <taxon>Ascomycota</taxon>
        <taxon>Pezizomycotina</taxon>
        <taxon>Dothideomycetes</taxon>
        <taxon>Pleosporomycetidae</taxon>
        <taxon>Pleosporales</taxon>
        <taxon>Delitschiaceae</taxon>
        <taxon>Delitschia</taxon>
    </lineage>
</organism>
<proteinExistence type="predicted"/>
<dbReference type="Proteomes" id="UP000799536">
    <property type="component" value="Unassembled WGS sequence"/>
</dbReference>